<gene>
    <name evidence="1" type="ORF">CIPAW_07G069100</name>
</gene>
<organism evidence="1 2">
    <name type="scientific">Carya illinoinensis</name>
    <name type="common">Pecan</name>
    <dbReference type="NCBI Taxonomy" id="32201"/>
    <lineage>
        <taxon>Eukaryota</taxon>
        <taxon>Viridiplantae</taxon>
        <taxon>Streptophyta</taxon>
        <taxon>Embryophyta</taxon>
        <taxon>Tracheophyta</taxon>
        <taxon>Spermatophyta</taxon>
        <taxon>Magnoliopsida</taxon>
        <taxon>eudicotyledons</taxon>
        <taxon>Gunneridae</taxon>
        <taxon>Pentapetalae</taxon>
        <taxon>rosids</taxon>
        <taxon>fabids</taxon>
        <taxon>Fagales</taxon>
        <taxon>Juglandaceae</taxon>
        <taxon>Carya</taxon>
    </lineage>
</organism>
<evidence type="ECO:0000313" key="1">
    <source>
        <dbReference type="EMBL" id="KAG6647295.1"/>
    </source>
</evidence>
<dbReference type="PANTHER" id="PTHR47074">
    <property type="entry name" value="BNAC02G40300D PROTEIN"/>
    <property type="match status" value="1"/>
</dbReference>
<evidence type="ECO:0008006" key="3">
    <source>
        <dbReference type="Google" id="ProtNLM"/>
    </source>
</evidence>
<keyword evidence="2" id="KW-1185">Reference proteome</keyword>
<protein>
    <recommendedName>
        <fullName evidence="3">RNase H type-1 domain-containing protein</fullName>
    </recommendedName>
</protein>
<dbReference type="AlphaFoldDB" id="A0A8T1PVT7"/>
<dbReference type="InterPro" id="IPR052929">
    <property type="entry name" value="RNase_H-like_EbsB-rel"/>
</dbReference>
<comment type="caution">
    <text evidence="1">The sequence shown here is derived from an EMBL/GenBank/DDBJ whole genome shotgun (WGS) entry which is preliminary data.</text>
</comment>
<accession>A0A8T1PVT7</accession>
<dbReference type="EMBL" id="CM031815">
    <property type="protein sequence ID" value="KAG6647295.1"/>
    <property type="molecule type" value="Genomic_DNA"/>
</dbReference>
<reference evidence="1" key="1">
    <citation type="submission" date="2020-12" db="EMBL/GenBank/DDBJ databases">
        <title>WGS assembly of Carya illinoinensis cv. Pawnee.</title>
        <authorList>
            <person name="Platts A."/>
            <person name="Shu S."/>
            <person name="Wright S."/>
            <person name="Barry K."/>
            <person name="Edger P."/>
            <person name="Pires J.C."/>
            <person name="Schmutz J."/>
        </authorList>
    </citation>
    <scope>NUCLEOTIDE SEQUENCE</scope>
    <source>
        <tissue evidence="1">Leaf</tissue>
    </source>
</reference>
<name>A0A8T1PVT7_CARIL</name>
<proteinExistence type="predicted"/>
<dbReference type="PANTHER" id="PTHR47074:SF48">
    <property type="entry name" value="POLYNUCLEOTIDYL TRANSFERASE, RIBONUCLEASE H-LIKE SUPERFAMILY PROTEIN"/>
    <property type="match status" value="1"/>
</dbReference>
<evidence type="ECO:0000313" key="2">
    <source>
        <dbReference type="Proteomes" id="UP000811609"/>
    </source>
</evidence>
<sequence length="337" mass="37953">MQGSMWRIGSGKETRIWKDKWLPQPSSFMVQGQGQGVDEEAKVAELIHEDTKQCDREKILNMLGPANADVIQRIHVSSTGAVDKLMWLGTKDGSEETVAHILWNCSSAMDVWSNGPMVLQKSSVRVERFMEIFEWLHSQCELQTMELFAMTIWGIWQRRNKLVFESSFLHPNSLAQTAAHQLVNFKAAQMAPISATQMHTNHAATWTPPPEGVIKINWDAALREAHDRVGIGLVARDHEGGIVASKMVAKDGCVVPLLDEIVQGLNLHKERWDSVGLVLSDTRVLLARIEHWHIPFVKRSGNENAHYLAKKALELPEESSTMVIRPNCNVFPPMSLR</sequence>
<dbReference type="Proteomes" id="UP000811609">
    <property type="component" value="Chromosome 7"/>
</dbReference>